<protein>
    <submittedName>
        <fullName evidence="2">3025_t:CDS:1</fullName>
    </submittedName>
</protein>
<proteinExistence type="predicted"/>
<sequence length="152" mass="17466">MTNPQDLKNVITENVNDAPHERINNNYNLSNLSNELEHINLNNDNNDDVFNYNDVFNDDDDDSDLSELEPFGYELLNQEDDRNEDEGEDEDNEDEYDLQNSEILNLKNEIPNEIPNKLQISPSNEEKISDGDLNLINSIMKNVRIPDSSIPG</sequence>
<evidence type="ECO:0000313" key="3">
    <source>
        <dbReference type="Proteomes" id="UP000789706"/>
    </source>
</evidence>
<gene>
    <name evidence="2" type="ORF">DEBURN_LOCUS994</name>
</gene>
<evidence type="ECO:0000313" key="2">
    <source>
        <dbReference type="EMBL" id="CAG8436267.1"/>
    </source>
</evidence>
<evidence type="ECO:0000256" key="1">
    <source>
        <dbReference type="SAM" id="MobiDB-lite"/>
    </source>
</evidence>
<organism evidence="2 3">
    <name type="scientific">Diversispora eburnea</name>
    <dbReference type="NCBI Taxonomy" id="1213867"/>
    <lineage>
        <taxon>Eukaryota</taxon>
        <taxon>Fungi</taxon>
        <taxon>Fungi incertae sedis</taxon>
        <taxon>Mucoromycota</taxon>
        <taxon>Glomeromycotina</taxon>
        <taxon>Glomeromycetes</taxon>
        <taxon>Diversisporales</taxon>
        <taxon>Diversisporaceae</taxon>
        <taxon>Diversispora</taxon>
    </lineage>
</organism>
<keyword evidence="3" id="KW-1185">Reference proteome</keyword>
<accession>A0A9N8YNV5</accession>
<dbReference type="OrthoDB" id="5593200at2759"/>
<reference evidence="2" key="1">
    <citation type="submission" date="2021-06" db="EMBL/GenBank/DDBJ databases">
        <authorList>
            <person name="Kallberg Y."/>
            <person name="Tangrot J."/>
            <person name="Rosling A."/>
        </authorList>
    </citation>
    <scope>NUCLEOTIDE SEQUENCE</scope>
    <source>
        <strain evidence="2">AZ414A</strain>
    </source>
</reference>
<dbReference type="AlphaFoldDB" id="A0A9N8YNV5"/>
<dbReference type="EMBL" id="CAJVPK010000037">
    <property type="protein sequence ID" value="CAG8436267.1"/>
    <property type="molecule type" value="Genomic_DNA"/>
</dbReference>
<feature type="compositionally biased region" description="Acidic residues" evidence="1">
    <location>
        <begin position="77"/>
        <end position="97"/>
    </location>
</feature>
<feature type="region of interest" description="Disordered" evidence="1">
    <location>
        <begin position="74"/>
        <end position="101"/>
    </location>
</feature>
<comment type="caution">
    <text evidence="2">The sequence shown here is derived from an EMBL/GenBank/DDBJ whole genome shotgun (WGS) entry which is preliminary data.</text>
</comment>
<dbReference type="Proteomes" id="UP000789706">
    <property type="component" value="Unassembled WGS sequence"/>
</dbReference>
<name>A0A9N8YNV5_9GLOM</name>